<organism evidence="2 5">
    <name type="scientific">Araneus ventricosus</name>
    <name type="common">Orbweaver spider</name>
    <name type="synonym">Epeira ventricosa</name>
    <dbReference type="NCBI Taxonomy" id="182803"/>
    <lineage>
        <taxon>Eukaryota</taxon>
        <taxon>Metazoa</taxon>
        <taxon>Ecdysozoa</taxon>
        <taxon>Arthropoda</taxon>
        <taxon>Chelicerata</taxon>
        <taxon>Arachnida</taxon>
        <taxon>Araneae</taxon>
        <taxon>Araneomorphae</taxon>
        <taxon>Entelegynae</taxon>
        <taxon>Araneoidea</taxon>
        <taxon>Araneidae</taxon>
        <taxon>Araneus</taxon>
    </lineage>
</organism>
<evidence type="ECO:0000313" key="4">
    <source>
        <dbReference type="EMBL" id="GBO43720.1"/>
    </source>
</evidence>
<evidence type="ECO:0000313" key="5">
    <source>
        <dbReference type="Proteomes" id="UP000499080"/>
    </source>
</evidence>
<sequence>MTAGTLRILRTLPCSPNPSGRATLTKKARTEDVILFTLNERGWKLRSDIRTSTVFCLKGRLGRSCIDTVNVRLNEASINYPEIVQPDEISNAMIIVELKM</sequence>
<dbReference type="Proteomes" id="UP000499080">
    <property type="component" value="Unassembled WGS sequence"/>
</dbReference>
<dbReference type="EMBL" id="BGPR01070233">
    <property type="protein sequence ID" value="GBO43720.1"/>
    <property type="molecule type" value="Genomic_DNA"/>
</dbReference>
<name>A0A4Y2X2I3_ARAVE</name>
<protein>
    <submittedName>
        <fullName evidence="2">Uncharacterized protein</fullName>
    </submittedName>
</protein>
<keyword evidence="5" id="KW-1185">Reference proteome</keyword>
<gene>
    <name evidence="1" type="ORF">AVEN_193584_1</name>
    <name evidence="4" type="ORF">AVEN_198288_1</name>
    <name evidence="2" type="ORF">AVEN_68348_1</name>
    <name evidence="3" type="ORF">AVEN_77231_1</name>
</gene>
<dbReference type="EMBL" id="BGPR01070228">
    <property type="protein sequence ID" value="GBO43713.1"/>
    <property type="molecule type" value="Genomic_DNA"/>
</dbReference>
<reference evidence="2 5" key="1">
    <citation type="journal article" date="2019" name="Sci. Rep.">
        <title>Orb-weaving spider Araneus ventricosus genome elucidates the spidroin gene catalogue.</title>
        <authorList>
            <person name="Kono N."/>
            <person name="Nakamura H."/>
            <person name="Ohtoshi R."/>
            <person name="Moran D.A.P."/>
            <person name="Shinohara A."/>
            <person name="Yoshida Y."/>
            <person name="Fujiwara M."/>
            <person name="Mori M."/>
            <person name="Tomita M."/>
            <person name="Arakawa K."/>
        </authorList>
    </citation>
    <scope>NUCLEOTIDE SEQUENCE [LARGE SCALE GENOMIC DNA]</scope>
</reference>
<accession>A0A4Y2X2I3</accession>
<dbReference type="EMBL" id="BGPR01070223">
    <property type="protein sequence ID" value="GBO43711.1"/>
    <property type="molecule type" value="Genomic_DNA"/>
</dbReference>
<evidence type="ECO:0000313" key="2">
    <source>
        <dbReference type="EMBL" id="GBO43713.1"/>
    </source>
</evidence>
<evidence type="ECO:0000313" key="1">
    <source>
        <dbReference type="EMBL" id="GBO43711.1"/>
    </source>
</evidence>
<comment type="caution">
    <text evidence="2">The sequence shown here is derived from an EMBL/GenBank/DDBJ whole genome shotgun (WGS) entry which is preliminary data.</text>
</comment>
<dbReference type="EMBL" id="BGPR01070229">
    <property type="protein sequence ID" value="GBO43715.1"/>
    <property type="molecule type" value="Genomic_DNA"/>
</dbReference>
<dbReference type="AlphaFoldDB" id="A0A4Y2X2I3"/>
<proteinExistence type="predicted"/>
<evidence type="ECO:0000313" key="3">
    <source>
        <dbReference type="EMBL" id="GBO43715.1"/>
    </source>
</evidence>